<proteinExistence type="predicted"/>
<name>A0ABW6NEW6_9NOCA</name>
<evidence type="ECO:0000313" key="2">
    <source>
        <dbReference type="Proteomes" id="UP001601521"/>
    </source>
</evidence>
<organism evidence="1 2">
    <name type="scientific">Nocardia africana</name>
    <dbReference type="NCBI Taxonomy" id="134964"/>
    <lineage>
        <taxon>Bacteria</taxon>
        <taxon>Bacillati</taxon>
        <taxon>Actinomycetota</taxon>
        <taxon>Actinomycetes</taxon>
        <taxon>Mycobacteriales</taxon>
        <taxon>Nocardiaceae</taxon>
        <taxon>Nocardia</taxon>
    </lineage>
</organism>
<protein>
    <submittedName>
        <fullName evidence="1">Uncharacterized protein</fullName>
    </submittedName>
</protein>
<sequence length="214" mass="24174">MIELPLLPPAMRGLLRDHRGYPVPAENQWTDDGAPELAWQDYRRFFLLAISGYCAICGRPFRPGDHQYRLFADVDAQGAKAFGGSVRSDGPGHRECMLFAAAVCPFFKTPNARARLGNLAGMPRGPRAAVMGFDNVRMHPRRDENGDVRAVEFTYDGLREELWFSTADEVVPHLEEAIADGAPIETEDRLYWTENEALMAEWPAAVQWFYEQRA</sequence>
<dbReference type="EMBL" id="JBIALX010000002">
    <property type="protein sequence ID" value="MFF0452821.1"/>
    <property type="molecule type" value="Genomic_DNA"/>
</dbReference>
<dbReference type="RefSeq" id="WP_387249520.1">
    <property type="nucleotide sequence ID" value="NZ_JBIALX010000002.1"/>
</dbReference>
<evidence type="ECO:0000313" key="1">
    <source>
        <dbReference type="EMBL" id="MFF0452821.1"/>
    </source>
</evidence>
<accession>A0ABW6NEW6</accession>
<reference evidence="1 2" key="1">
    <citation type="submission" date="2024-10" db="EMBL/GenBank/DDBJ databases">
        <title>The Natural Products Discovery Center: Release of the First 8490 Sequenced Strains for Exploring Actinobacteria Biosynthetic Diversity.</title>
        <authorList>
            <person name="Kalkreuter E."/>
            <person name="Kautsar S.A."/>
            <person name="Yang D."/>
            <person name="Bader C.D."/>
            <person name="Teijaro C.N."/>
            <person name="Fluegel L."/>
            <person name="Davis C.M."/>
            <person name="Simpson J.R."/>
            <person name="Lauterbach L."/>
            <person name="Steele A.D."/>
            <person name="Gui C."/>
            <person name="Meng S."/>
            <person name="Li G."/>
            <person name="Viehrig K."/>
            <person name="Ye F."/>
            <person name="Su P."/>
            <person name="Kiefer A.F."/>
            <person name="Nichols A."/>
            <person name="Cepeda A.J."/>
            <person name="Yan W."/>
            <person name="Fan B."/>
            <person name="Jiang Y."/>
            <person name="Adhikari A."/>
            <person name="Zheng C.-J."/>
            <person name="Schuster L."/>
            <person name="Cowan T.M."/>
            <person name="Smanski M.J."/>
            <person name="Chevrette M.G."/>
            <person name="De Carvalho L.P.S."/>
            <person name="Shen B."/>
        </authorList>
    </citation>
    <scope>NUCLEOTIDE SEQUENCE [LARGE SCALE GENOMIC DNA]</scope>
    <source>
        <strain evidence="1 2">NPDC004550</strain>
    </source>
</reference>
<dbReference type="Proteomes" id="UP001601521">
    <property type="component" value="Unassembled WGS sequence"/>
</dbReference>
<comment type="caution">
    <text evidence="1">The sequence shown here is derived from an EMBL/GenBank/DDBJ whole genome shotgun (WGS) entry which is preliminary data.</text>
</comment>
<gene>
    <name evidence="1" type="ORF">ACFYTH_05555</name>
</gene>
<keyword evidence="2" id="KW-1185">Reference proteome</keyword>